<name>A0A447IF63_9HYPH</name>
<dbReference type="Pfam" id="PF02643">
    <property type="entry name" value="DUF192"/>
    <property type="match status" value="1"/>
</dbReference>
<gene>
    <name evidence="1" type="ORF">DEVEQU_03271</name>
</gene>
<dbReference type="PANTHER" id="PTHR37953">
    <property type="entry name" value="UPF0127 PROTEIN MJ1496"/>
    <property type="match status" value="1"/>
</dbReference>
<protein>
    <recommendedName>
        <fullName evidence="3">DUF192 domain-containing protein</fullName>
    </recommendedName>
</protein>
<sequence length="165" mass="17893">MSSISVSTSSPFAGMRLLRSLGAAGVALLVAMPLAACSDESRLVLKTASGDHTFTVEVVDTPESRARGLMYRQELADDAGMLFDFQSEHPVSFWMQNTFIPLDMIFIGADGLVKTIHVNARPHDTTSIPSQVPVQYVLEIPGGRSEEIGLEPGDRVEHVRIKPAN</sequence>
<dbReference type="PANTHER" id="PTHR37953:SF1">
    <property type="entry name" value="UPF0127 PROTEIN MJ1496"/>
    <property type="match status" value="1"/>
</dbReference>
<reference evidence="1 2" key="1">
    <citation type="submission" date="2018-12" db="EMBL/GenBank/DDBJ databases">
        <authorList>
            <person name="Criscuolo A."/>
        </authorList>
    </citation>
    <scope>NUCLEOTIDE SEQUENCE [LARGE SCALE GENOMIC DNA]</scope>
    <source>
        <strain evidence="1">ACIP1116281</strain>
    </source>
</reference>
<proteinExistence type="predicted"/>
<dbReference type="InterPro" id="IPR003795">
    <property type="entry name" value="DUF192"/>
</dbReference>
<accession>A0A447IF63</accession>
<dbReference type="AlphaFoldDB" id="A0A447IF63"/>
<organism evidence="1 2">
    <name type="scientific">Devosia equisanguinis</name>
    <dbReference type="NCBI Taxonomy" id="2490941"/>
    <lineage>
        <taxon>Bacteria</taxon>
        <taxon>Pseudomonadati</taxon>
        <taxon>Pseudomonadota</taxon>
        <taxon>Alphaproteobacteria</taxon>
        <taxon>Hyphomicrobiales</taxon>
        <taxon>Devosiaceae</taxon>
        <taxon>Devosia</taxon>
    </lineage>
</organism>
<dbReference type="EMBL" id="UZWD01000038">
    <property type="protein sequence ID" value="VDS06120.1"/>
    <property type="molecule type" value="Genomic_DNA"/>
</dbReference>
<evidence type="ECO:0000313" key="2">
    <source>
        <dbReference type="Proteomes" id="UP000268844"/>
    </source>
</evidence>
<dbReference type="Proteomes" id="UP000268844">
    <property type="component" value="Unassembled WGS sequence"/>
</dbReference>
<dbReference type="InterPro" id="IPR038695">
    <property type="entry name" value="Saro_0823-like_sf"/>
</dbReference>
<keyword evidence="2" id="KW-1185">Reference proteome</keyword>
<evidence type="ECO:0000313" key="1">
    <source>
        <dbReference type="EMBL" id="VDS06120.1"/>
    </source>
</evidence>
<evidence type="ECO:0008006" key="3">
    <source>
        <dbReference type="Google" id="ProtNLM"/>
    </source>
</evidence>
<dbReference type="Gene3D" id="2.60.120.1140">
    <property type="entry name" value="Protein of unknown function DUF192"/>
    <property type="match status" value="1"/>
</dbReference>